<name>A0A518DWL1_9BACT</name>
<protein>
    <submittedName>
        <fullName evidence="3">Replicative DNA helicase</fullName>
    </submittedName>
</protein>
<dbReference type="OrthoDB" id="9783783at2"/>
<sequence>MINNTTQSPQSPPRSDQLTVATQAYQMAKAKVRQTLEDVQHRLEPRAELSTLYRTLKSSIDNDPLYGSNRNPVIQVILDRLVEGVTSDQVQQQAIYQLENRLEDYQAILNDLVPPDLISWVVQKQAAQAFNEGQNDSLDDDWDEYVRRLQSPAYVGFFPTGIASLDDALGGGVHGLTCICGDKGVGKTWLLVNTCLATLLADASASVLFYSLDAPKKRIMDRIAGCYLDISFRELQPDNVTNETLLQVRSIPQSLRRRVRIVERDFAFVQDTDSDTHQQRGMTSASVKQDITRLMRTSGTARTLVVVDLFQKMLVPGYVSASEHDQYRLDVIDEVSQQFRKSHGDGSISFFVASEMRKRSEGARSTVPSIDDMKGDGRLASDADNILLLGGIQEVDANVNDVVCHIGKGRDGVIRGKYRLRFNHRLGSFGPREDDPSPKPKNIEMPSSSIDPLAE</sequence>
<organism evidence="3 4">
    <name type="scientific">Lignipirellula cremea</name>
    <dbReference type="NCBI Taxonomy" id="2528010"/>
    <lineage>
        <taxon>Bacteria</taxon>
        <taxon>Pseudomonadati</taxon>
        <taxon>Planctomycetota</taxon>
        <taxon>Planctomycetia</taxon>
        <taxon>Pirellulales</taxon>
        <taxon>Pirellulaceae</taxon>
        <taxon>Lignipirellula</taxon>
    </lineage>
</organism>
<dbReference type="GO" id="GO:0006260">
    <property type="term" value="P:DNA replication"/>
    <property type="evidence" value="ECO:0007669"/>
    <property type="project" value="InterPro"/>
</dbReference>
<keyword evidence="4" id="KW-1185">Reference proteome</keyword>
<dbReference type="InterPro" id="IPR027417">
    <property type="entry name" value="P-loop_NTPase"/>
</dbReference>
<keyword evidence="3" id="KW-0547">Nucleotide-binding</keyword>
<dbReference type="Pfam" id="PF03796">
    <property type="entry name" value="DnaB_C"/>
    <property type="match status" value="1"/>
</dbReference>
<feature type="region of interest" description="Disordered" evidence="1">
    <location>
        <begin position="426"/>
        <end position="455"/>
    </location>
</feature>
<evidence type="ECO:0000259" key="2">
    <source>
        <dbReference type="Pfam" id="PF03796"/>
    </source>
</evidence>
<keyword evidence="3" id="KW-0067">ATP-binding</keyword>
<reference evidence="3 4" key="1">
    <citation type="submission" date="2019-02" db="EMBL/GenBank/DDBJ databases">
        <title>Deep-cultivation of Planctomycetes and their phenomic and genomic characterization uncovers novel biology.</title>
        <authorList>
            <person name="Wiegand S."/>
            <person name="Jogler M."/>
            <person name="Boedeker C."/>
            <person name="Pinto D."/>
            <person name="Vollmers J."/>
            <person name="Rivas-Marin E."/>
            <person name="Kohn T."/>
            <person name="Peeters S.H."/>
            <person name="Heuer A."/>
            <person name="Rast P."/>
            <person name="Oberbeckmann S."/>
            <person name="Bunk B."/>
            <person name="Jeske O."/>
            <person name="Meyerdierks A."/>
            <person name="Storesund J.E."/>
            <person name="Kallscheuer N."/>
            <person name="Luecker S."/>
            <person name="Lage O.M."/>
            <person name="Pohl T."/>
            <person name="Merkel B.J."/>
            <person name="Hornburger P."/>
            <person name="Mueller R.-W."/>
            <person name="Bruemmer F."/>
            <person name="Labrenz M."/>
            <person name="Spormann A.M."/>
            <person name="Op den Camp H."/>
            <person name="Overmann J."/>
            <person name="Amann R."/>
            <person name="Jetten M.S.M."/>
            <person name="Mascher T."/>
            <person name="Medema M.H."/>
            <person name="Devos D.P."/>
            <person name="Kaster A.-K."/>
            <person name="Ovreas L."/>
            <person name="Rohde M."/>
            <person name="Galperin M.Y."/>
            <person name="Jogler C."/>
        </authorList>
    </citation>
    <scope>NUCLEOTIDE SEQUENCE [LARGE SCALE GENOMIC DNA]</scope>
    <source>
        <strain evidence="3 4">Pla85_3_4</strain>
    </source>
</reference>
<keyword evidence="3" id="KW-0347">Helicase</keyword>
<dbReference type="KEGG" id="lcre:Pla8534_40490"/>
<proteinExistence type="predicted"/>
<evidence type="ECO:0000256" key="1">
    <source>
        <dbReference type="SAM" id="MobiDB-lite"/>
    </source>
</evidence>
<feature type="compositionally biased region" description="Basic and acidic residues" evidence="1">
    <location>
        <begin position="431"/>
        <end position="442"/>
    </location>
</feature>
<accession>A0A518DWL1</accession>
<dbReference type="GO" id="GO:0005524">
    <property type="term" value="F:ATP binding"/>
    <property type="evidence" value="ECO:0007669"/>
    <property type="project" value="InterPro"/>
</dbReference>
<dbReference type="EMBL" id="CP036433">
    <property type="protein sequence ID" value="QDU96230.1"/>
    <property type="molecule type" value="Genomic_DNA"/>
</dbReference>
<keyword evidence="3" id="KW-0378">Hydrolase</keyword>
<dbReference type="Gene3D" id="3.40.50.300">
    <property type="entry name" value="P-loop containing nucleotide triphosphate hydrolases"/>
    <property type="match status" value="1"/>
</dbReference>
<evidence type="ECO:0000313" key="4">
    <source>
        <dbReference type="Proteomes" id="UP000317648"/>
    </source>
</evidence>
<feature type="domain" description="SF4 helicase" evidence="2">
    <location>
        <begin position="159"/>
        <end position="429"/>
    </location>
</feature>
<feature type="compositionally biased region" description="Polar residues" evidence="1">
    <location>
        <begin position="445"/>
        <end position="455"/>
    </location>
</feature>
<gene>
    <name evidence="3" type="ORF">Pla8534_40490</name>
</gene>
<dbReference type="Proteomes" id="UP000317648">
    <property type="component" value="Chromosome"/>
</dbReference>
<dbReference type="GO" id="GO:0003678">
    <property type="term" value="F:DNA helicase activity"/>
    <property type="evidence" value="ECO:0007669"/>
    <property type="project" value="InterPro"/>
</dbReference>
<dbReference type="SUPFAM" id="SSF52540">
    <property type="entry name" value="P-loop containing nucleoside triphosphate hydrolases"/>
    <property type="match status" value="1"/>
</dbReference>
<dbReference type="InterPro" id="IPR007694">
    <property type="entry name" value="DNA_helicase_DnaB-like_C"/>
</dbReference>
<evidence type="ECO:0000313" key="3">
    <source>
        <dbReference type="EMBL" id="QDU96230.1"/>
    </source>
</evidence>
<dbReference type="AlphaFoldDB" id="A0A518DWL1"/>